<keyword evidence="7" id="KW-0132">Cell division</keyword>
<dbReference type="AlphaFoldDB" id="A0A9N9B0J2"/>
<keyword evidence="9" id="KW-0498">Mitosis</keyword>
<evidence type="ECO:0000256" key="7">
    <source>
        <dbReference type="ARBA" id="ARBA00022618"/>
    </source>
</evidence>
<evidence type="ECO:0000256" key="12">
    <source>
        <dbReference type="ARBA" id="ARBA00023212"/>
    </source>
</evidence>
<keyword evidence="13" id="KW-0539">Nucleus</keyword>
<comment type="subcellular location">
    <subcellularLocation>
        <location evidence="3">Chromosome</location>
        <location evidence="3">Centromere</location>
        <location evidence="3">Kinetochore</location>
    </subcellularLocation>
    <subcellularLocation>
        <location evidence="2">Cytoplasm</location>
        <location evidence="2">Cytoskeleton</location>
        <location evidence="2">Spindle</location>
    </subcellularLocation>
    <subcellularLocation>
        <location evidence="1">Nucleus</location>
    </subcellularLocation>
</comment>
<proteinExistence type="inferred from homology"/>
<keyword evidence="5" id="KW-0158">Chromosome</keyword>
<dbReference type="PANTHER" id="PTHR28017:SF1">
    <property type="entry name" value="DASH COMPLEX SUBUNIT DAD3"/>
    <property type="match status" value="1"/>
</dbReference>
<evidence type="ECO:0000256" key="11">
    <source>
        <dbReference type="ARBA" id="ARBA00022838"/>
    </source>
</evidence>
<keyword evidence="14" id="KW-0131">Cell cycle</keyword>
<evidence type="ECO:0000256" key="9">
    <source>
        <dbReference type="ARBA" id="ARBA00022776"/>
    </source>
</evidence>
<evidence type="ECO:0000313" key="18">
    <source>
        <dbReference type="EMBL" id="CAG8551455.1"/>
    </source>
</evidence>
<dbReference type="GO" id="GO:0072686">
    <property type="term" value="C:mitotic spindle"/>
    <property type="evidence" value="ECO:0007669"/>
    <property type="project" value="InterPro"/>
</dbReference>
<dbReference type="GO" id="GO:0051010">
    <property type="term" value="F:microtubule plus-end binding"/>
    <property type="evidence" value="ECO:0007669"/>
    <property type="project" value="TreeGrafter"/>
</dbReference>
<evidence type="ECO:0000256" key="2">
    <source>
        <dbReference type="ARBA" id="ARBA00004186"/>
    </source>
</evidence>
<name>A0A9N9B0J2_9GLOM</name>
<evidence type="ECO:0000256" key="17">
    <source>
        <dbReference type="ARBA" id="ARBA00044305"/>
    </source>
</evidence>
<keyword evidence="8" id="KW-0493">Microtubule</keyword>
<keyword evidence="10" id="KW-0159">Chromosome partition</keyword>
<comment type="caution">
    <text evidence="18">The sequence shown here is derived from an EMBL/GenBank/DDBJ whole genome shotgun (WGS) entry which is preliminary data.</text>
</comment>
<keyword evidence="11" id="KW-0995">Kinetochore</keyword>
<evidence type="ECO:0000256" key="10">
    <source>
        <dbReference type="ARBA" id="ARBA00022829"/>
    </source>
</evidence>
<reference evidence="18" key="1">
    <citation type="submission" date="2021-06" db="EMBL/GenBank/DDBJ databases">
        <authorList>
            <person name="Kallberg Y."/>
            <person name="Tangrot J."/>
            <person name="Rosling A."/>
        </authorList>
    </citation>
    <scope>NUCLEOTIDE SEQUENCE</scope>
    <source>
        <strain evidence="18">FL966</strain>
    </source>
</reference>
<dbReference type="Pfam" id="PF08656">
    <property type="entry name" value="DASH_Dad3"/>
    <property type="match status" value="1"/>
</dbReference>
<comment type="similarity">
    <text evidence="4">Belongs to the DASH complex DAD3 family.</text>
</comment>
<evidence type="ECO:0000256" key="5">
    <source>
        <dbReference type="ARBA" id="ARBA00022454"/>
    </source>
</evidence>
<evidence type="ECO:0000256" key="1">
    <source>
        <dbReference type="ARBA" id="ARBA00004123"/>
    </source>
</evidence>
<dbReference type="PANTHER" id="PTHR28017">
    <property type="entry name" value="DASH COMPLEX SUBUNIT DAD3"/>
    <property type="match status" value="1"/>
</dbReference>
<keyword evidence="19" id="KW-1185">Reference proteome</keyword>
<sequence length="83" mass="9450">MALQHTSEIYMNSSLENDIILEYERLVSNIDKLNQTITRLNTTDVLVLIDKLRTLEKKVGLVYTLFKASVYSLVTADQNSDGK</sequence>
<dbReference type="EMBL" id="CAJVQA010002578">
    <property type="protein sequence ID" value="CAG8551455.1"/>
    <property type="molecule type" value="Genomic_DNA"/>
</dbReference>
<keyword evidence="12" id="KW-0206">Cytoskeleton</keyword>
<evidence type="ECO:0000256" key="3">
    <source>
        <dbReference type="ARBA" id="ARBA00004629"/>
    </source>
</evidence>
<evidence type="ECO:0000256" key="8">
    <source>
        <dbReference type="ARBA" id="ARBA00022701"/>
    </source>
</evidence>
<dbReference type="GO" id="GO:0042729">
    <property type="term" value="C:DASH complex"/>
    <property type="evidence" value="ECO:0007669"/>
    <property type="project" value="InterPro"/>
</dbReference>
<evidence type="ECO:0000256" key="16">
    <source>
        <dbReference type="ARBA" id="ARBA00044179"/>
    </source>
</evidence>
<evidence type="ECO:0000256" key="4">
    <source>
        <dbReference type="ARBA" id="ARBA00006277"/>
    </source>
</evidence>
<protein>
    <recommendedName>
        <fullName evidence="16">DASH complex subunit DAD3</fullName>
    </recommendedName>
    <alternativeName>
        <fullName evidence="17">Outer kinetochore protein DAD3</fullName>
    </alternativeName>
</protein>
<evidence type="ECO:0000256" key="15">
    <source>
        <dbReference type="ARBA" id="ARBA00023328"/>
    </source>
</evidence>
<dbReference type="GO" id="GO:0005874">
    <property type="term" value="C:microtubule"/>
    <property type="evidence" value="ECO:0007669"/>
    <property type="project" value="UniProtKB-KW"/>
</dbReference>
<gene>
    <name evidence="18" type="ORF">CPELLU_LOCUS4771</name>
</gene>
<keyword evidence="6" id="KW-0963">Cytoplasm</keyword>
<dbReference type="InterPro" id="IPR013965">
    <property type="entry name" value="DASH_Dad3"/>
</dbReference>
<dbReference type="OrthoDB" id="2443965at2759"/>
<evidence type="ECO:0000256" key="6">
    <source>
        <dbReference type="ARBA" id="ARBA00022490"/>
    </source>
</evidence>
<dbReference type="GO" id="GO:0051301">
    <property type="term" value="P:cell division"/>
    <property type="evidence" value="ECO:0007669"/>
    <property type="project" value="UniProtKB-KW"/>
</dbReference>
<accession>A0A9N9B0J2</accession>
<evidence type="ECO:0000256" key="14">
    <source>
        <dbReference type="ARBA" id="ARBA00023306"/>
    </source>
</evidence>
<evidence type="ECO:0000313" key="19">
    <source>
        <dbReference type="Proteomes" id="UP000789759"/>
    </source>
</evidence>
<keyword evidence="15" id="KW-0137">Centromere</keyword>
<dbReference type="Proteomes" id="UP000789759">
    <property type="component" value="Unassembled WGS sequence"/>
</dbReference>
<organism evidence="18 19">
    <name type="scientific">Cetraspora pellucida</name>
    <dbReference type="NCBI Taxonomy" id="1433469"/>
    <lineage>
        <taxon>Eukaryota</taxon>
        <taxon>Fungi</taxon>
        <taxon>Fungi incertae sedis</taxon>
        <taxon>Mucoromycota</taxon>
        <taxon>Glomeromycotina</taxon>
        <taxon>Glomeromycetes</taxon>
        <taxon>Diversisporales</taxon>
        <taxon>Gigasporaceae</taxon>
        <taxon>Cetraspora</taxon>
    </lineage>
</organism>
<dbReference type="GO" id="GO:0008608">
    <property type="term" value="P:attachment of spindle microtubules to kinetochore"/>
    <property type="evidence" value="ECO:0007669"/>
    <property type="project" value="InterPro"/>
</dbReference>
<evidence type="ECO:0000256" key="13">
    <source>
        <dbReference type="ARBA" id="ARBA00023242"/>
    </source>
</evidence>